<dbReference type="Proteomes" id="UP000467327">
    <property type="component" value="Chromosome"/>
</dbReference>
<organism evidence="1 2">
    <name type="scientific">Mycolicibacterium aichiense</name>
    <dbReference type="NCBI Taxonomy" id="1799"/>
    <lineage>
        <taxon>Bacteria</taxon>
        <taxon>Bacillati</taxon>
        <taxon>Actinomycetota</taxon>
        <taxon>Actinomycetes</taxon>
        <taxon>Mycobacteriales</taxon>
        <taxon>Mycobacteriaceae</taxon>
        <taxon>Mycolicibacterium</taxon>
    </lineage>
</organism>
<protein>
    <submittedName>
        <fullName evidence="1">Uncharacterized protein</fullName>
    </submittedName>
</protein>
<dbReference type="KEGG" id="maic:MAIC_23470"/>
<sequence>MSGLWRTARQWRTCRWRRIFRPAREYLRAATEQADGCPDTCPNKVILCHILRLCTGKQGVGLDFVRERGYGRRRWLKYPAQAKQ</sequence>
<gene>
    <name evidence="1" type="ORF">MAIC_23470</name>
</gene>
<keyword evidence="2" id="KW-1185">Reference proteome</keyword>
<evidence type="ECO:0000313" key="1">
    <source>
        <dbReference type="EMBL" id="BBX07544.1"/>
    </source>
</evidence>
<proteinExistence type="predicted"/>
<evidence type="ECO:0000313" key="2">
    <source>
        <dbReference type="Proteomes" id="UP000467327"/>
    </source>
</evidence>
<name>A0AAD1HM84_9MYCO</name>
<accession>A0AAD1HM84</accession>
<dbReference type="EMBL" id="AP022561">
    <property type="protein sequence ID" value="BBX07544.1"/>
    <property type="molecule type" value="Genomic_DNA"/>
</dbReference>
<dbReference type="AlphaFoldDB" id="A0AAD1HM84"/>
<reference evidence="1 2" key="1">
    <citation type="journal article" date="2019" name="Emerg. Microbes Infect.">
        <title>Comprehensive subspecies identification of 175 nontuberculous mycobacteria species based on 7547 genomic profiles.</title>
        <authorList>
            <person name="Matsumoto Y."/>
            <person name="Kinjo T."/>
            <person name="Motooka D."/>
            <person name="Nabeya D."/>
            <person name="Jung N."/>
            <person name="Uechi K."/>
            <person name="Horii T."/>
            <person name="Iida T."/>
            <person name="Fujita J."/>
            <person name="Nakamura S."/>
        </authorList>
    </citation>
    <scope>NUCLEOTIDE SEQUENCE [LARGE SCALE GENOMIC DNA]</scope>
    <source>
        <strain evidence="1 2">JCM 6376</strain>
    </source>
</reference>